<feature type="transmembrane region" description="Helical" evidence="1">
    <location>
        <begin position="12"/>
        <end position="35"/>
    </location>
</feature>
<keyword evidence="1" id="KW-0472">Membrane</keyword>
<comment type="caution">
    <text evidence="2">The sequence shown here is derived from an EMBL/GenBank/DDBJ whole genome shotgun (WGS) entry which is preliminary data.</text>
</comment>
<feature type="transmembrane region" description="Helical" evidence="1">
    <location>
        <begin position="75"/>
        <end position="96"/>
    </location>
</feature>
<dbReference type="InterPro" id="IPR021836">
    <property type="entry name" value="DUF3429"/>
</dbReference>
<evidence type="ECO:0000256" key="1">
    <source>
        <dbReference type="SAM" id="Phobius"/>
    </source>
</evidence>
<dbReference type="PANTHER" id="PTHR15887">
    <property type="entry name" value="TRANSMEMBRANE PROTEIN 69"/>
    <property type="match status" value="1"/>
</dbReference>
<name>A0ABS2D521_9SPHN</name>
<keyword evidence="3" id="KW-1185">Reference proteome</keyword>
<sequence length="154" mass="16153">MTTSRTSPPDPVVGALGFAGLLPQIAALLALLVLGPRWHDAAVIVAFAYAALILSFLGGMWWGIAAQADVRAPRWLWFAAVTPSLIAFAAALLWAFGTPSPRASLIALGMAILGSLVVDRRLRAAGLAPAWWMRIRTPLSVGLGGLTLVIGIFA</sequence>
<reference evidence="2 3" key="1">
    <citation type="submission" date="2020-12" db="EMBL/GenBank/DDBJ databases">
        <title>Sphingomonas sp.</title>
        <authorList>
            <person name="Kim M.K."/>
        </authorList>
    </citation>
    <scope>NUCLEOTIDE SEQUENCE [LARGE SCALE GENOMIC DNA]</scope>
    <source>
        <strain evidence="2 3">BT552</strain>
    </source>
</reference>
<accession>A0ABS2D521</accession>
<feature type="transmembrane region" description="Helical" evidence="1">
    <location>
        <begin position="131"/>
        <end position="153"/>
    </location>
</feature>
<dbReference type="RefSeq" id="WP_204196797.1">
    <property type="nucleotide sequence ID" value="NZ_JAFEMC010000002.1"/>
</dbReference>
<keyword evidence="1" id="KW-1133">Transmembrane helix</keyword>
<dbReference type="PANTHER" id="PTHR15887:SF1">
    <property type="entry name" value="TRANSMEMBRANE PROTEIN 69"/>
    <property type="match status" value="1"/>
</dbReference>
<organism evidence="2 3">
    <name type="scientific">Sphingomonas longa</name>
    <dbReference type="NCBI Taxonomy" id="2778730"/>
    <lineage>
        <taxon>Bacteria</taxon>
        <taxon>Pseudomonadati</taxon>
        <taxon>Pseudomonadota</taxon>
        <taxon>Alphaproteobacteria</taxon>
        <taxon>Sphingomonadales</taxon>
        <taxon>Sphingomonadaceae</taxon>
        <taxon>Sphingomonas</taxon>
    </lineage>
</organism>
<gene>
    <name evidence="2" type="ORF">ILT43_06470</name>
</gene>
<dbReference type="EMBL" id="JAFEMC010000002">
    <property type="protein sequence ID" value="MBM6576011.1"/>
    <property type="molecule type" value="Genomic_DNA"/>
</dbReference>
<feature type="transmembrane region" description="Helical" evidence="1">
    <location>
        <begin position="102"/>
        <end position="119"/>
    </location>
</feature>
<proteinExistence type="predicted"/>
<feature type="transmembrane region" description="Helical" evidence="1">
    <location>
        <begin position="41"/>
        <end position="63"/>
    </location>
</feature>
<keyword evidence="1" id="KW-0812">Transmembrane</keyword>
<evidence type="ECO:0000313" key="3">
    <source>
        <dbReference type="Proteomes" id="UP000763641"/>
    </source>
</evidence>
<dbReference type="Proteomes" id="UP000763641">
    <property type="component" value="Unassembled WGS sequence"/>
</dbReference>
<protein>
    <submittedName>
        <fullName evidence="2">DUF3429 domain-containing protein</fullName>
    </submittedName>
</protein>
<dbReference type="Pfam" id="PF11911">
    <property type="entry name" value="DUF3429"/>
    <property type="match status" value="1"/>
</dbReference>
<evidence type="ECO:0000313" key="2">
    <source>
        <dbReference type="EMBL" id="MBM6576011.1"/>
    </source>
</evidence>